<organism evidence="1 2">
    <name type="scientific">Vineibacter terrae</name>
    <dbReference type="NCBI Taxonomy" id="2586908"/>
    <lineage>
        <taxon>Bacteria</taxon>
        <taxon>Pseudomonadati</taxon>
        <taxon>Pseudomonadota</taxon>
        <taxon>Alphaproteobacteria</taxon>
        <taxon>Hyphomicrobiales</taxon>
        <taxon>Vineibacter</taxon>
    </lineage>
</organism>
<keyword evidence="2" id="KW-1185">Reference proteome</keyword>
<dbReference type="Proteomes" id="UP000321638">
    <property type="component" value="Unassembled WGS sequence"/>
</dbReference>
<sequence length="97" mass="10847">MMVERMLKVEITGAVLPSNAHVRVPCGEYMATEIKQPSADGGERRARLDEPTPPWRLRKIDAEGRPVPSGPAFVLTFRDLAEYIGARHMRVVEGDFV</sequence>
<comment type="caution">
    <text evidence="1">The sequence shown here is derived from an EMBL/GenBank/DDBJ whole genome shotgun (WGS) entry which is preliminary data.</text>
</comment>
<dbReference type="RefSeq" id="WP_147847118.1">
    <property type="nucleotide sequence ID" value="NZ_DATAJT010000065.1"/>
</dbReference>
<dbReference type="AlphaFoldDB" id="A0A5C8PP57"/>
<evidence type="ECO:0000313" key="2">
    <source>
        <dbReference type="Proteomes" id="UP000321638"/>
    </source>
</evidence>
<reference evidence="1 2" key="1">
    <citation type="submission" date="2019-06" db="EMBL/GenBank/DDBJ databases">
        <title>New taxonomy in bacterial strain CC-CFT640, isolated from vineyard.</title>
        <authorList>
            <person name="Lin S.-Y."/>
            <person name="Tsai C.-F."/>
            <person name="Young C.-C."/>
        </authorList>
    </citation>
    <scope>NUCLEOTIDE SEQUENCE [LARGE SCALE GENOMIC DNA]</scope>
    <source>
        <strain evidence="1 2">CC-CFT640</strain>
    </source>
</reference>
<accession>A0A5C8PP57</accession>
<evidence type="ECO:0000313" key="1">
    <source>
        <dbReference type="EMBL" id="TXL76309.1"/>
    </source>
</evidence>
<proteinExistence type="predicted"/>
<name>A0A5C8PP57_9HYPH</name>
<dbReference type="EMBL" id="VDUZ01000011">
    <property type="protein sequence ID" value="TXL76309.1"/>
    <property type="molecule type" value="Genomic_DNA"/>
</dbReference>
<protein>
    <submittedName>
        <fullName evidence="1">Uncharacterized protein</fullName>
    </submittedName>
</protein>
<gene>
    <name evidence="1" type="ORF">FHP25_11690</name>
</gene>